<comment type="caution">
    <text evidence="7">The sequence shown here is derived from an EMBL/GenBank/DDBJ whole genome shotgun (WGS) entry which is preliminary data.</text>
</comment>
<feature type="transmembrane region" description="Helical" evidence="5">
    <location>
        <begin position="271"/>
        <end position="296"/>
    </location>
</feature>
<dbReference type="GO" id="GO:0004930">
    <property type="term" value="F:G protein-coupled receptor activity"/>
    <property type="evidence" value="ECO:0007669"/>
    <property type="project" value="InterPro"/>
</dbReference>
<protein>
    <recommendedName>
        <fullName evidence="6">G-protein coupled receptors family 1 profile domain-containing protein</fullName>
    </recommendedName>
</protein>
<evidence type="ECO:0000256" key="5">
    <source>
        <dbReference type="SAM" id="Phobius"/>
    </source>
</evidence>
<dbReference type="AlphaFoldDB" id="A0AAD9UDU2"/>
<dbReference type="PANTHER" id="PTHR46641:SF2">
    <property type="entry name" value="FMRFAMIDE RECEPTOR"/>
    <property type="match status" value="1"/>
</dbReference>
<feature type="transmembrane region" description="Helical" evidence="5">
    <location>
        <begin position="316"/>
        <end position="335"/>
    </location>
</feature>
<feature type="transmembrane region" description="Helical" evidence="5">
    <location>
        <begin position="46"/>
        <end position="70"/>
    </location>
</feature>
<feature type="transmembrane region" description="Helical" evidence="5">
    <location>
        <begin position="168"/>
        <end position="184"/>
    </location>
</feature>
<dbReference type="Gene3D" id="1.20.1070.10">
    <property type="entry name" value="Rhodopsin 7-helix transmembrane proteins"/>
    <property type="match status" value="1"/>
</dbReference>
<dbReference type="InterPro" id="IPR017452">
    <property type="entry name" value="GPCR_Rhodpsn_7TM"/>
</dbReference>
<reference evidence="7" key="1">
    <citation type="journal article" date="2023" name="Mol. Biol. Evol.">
        <title>Third-Generation Sequencing Reveals the Adaptive Role of the Epigenome in Three Deep-Sea Polychaetes.</title>
        <authorList>
            <person name="Perez M."/>
            <person name="Aroh O."/>
            <person name="Sun Y."/>
            <person name="Lan Y."/>
            <person name="Juniper S.K."/>
            <person name="Young C.R."/>
            <person name="Angers B."/>
            <person name="Qian P.Y."/>
        </authorList>
    </citation>
    <scope>NUCLEOTIDE SEQUENCE</scope>
    <source>
        <strain evidence="7">R07B-5</strain>
    </source>
</reference>
<dbReference type="Proteomes" id="UP001209878">
    <property type="component" value="Unassembled WGS sequence"/>
</dbReference>
<dbReference type="PANTHER" id="PTHR46641">
    <property type="entry name" value="FMRFAMIDE RECEPTOR-RELATED"/>
    <property type="match status" value="1"/>
</dbReference>
<dbReference type="InterPro" id="IPR000276">
    <property type="entry name" value="GPCR_Rhodpsn"/>
</dbReference>
<feature type="transmembrane region" description="Helical" evidence="5">
    <location>
        <begin position="82"/>
        <end position="106"/>
    </location>
</feature>
<dbReference type="InterPro" id="IPR052954">
    <property type="entry name" value="GPCR-Ligand_Int"/>
</dbReference>
<evidence type="ECO:0000313" key="8">
    <source>
        <dbReference type="Proteomes" id="UP001209878"/>
    </source>
</evidence>
<feature type="domain" description="G-protein coupled receptors family 1 profile" evidence="6">
    <location>
        <begin position="62"/>
        <end position="332"/>
    </location>
</feature>
<name>A0AAD9UDU2_RIDPI</name>
<evidence type="ECO:0000313" key="7">
    <source>
        <dbReference type="EMBL" id="KAK2185704.1"/>
    </source>
</evidence>
<accession>A0AAD9UDU2</accession>
<comment type="subcellular location">
    <subcellularLocation>
        <location evidence="1">Membrane</location>
    </subcellularLocation>
</comment>
<gene>
    <name evidence="7" type="ORF">NP493_226g06009</name>
</gene>
<dbReference type="GO" id="GO:0016020">
    <property type="term" value="C:membrane"/>
    <property type="evidence" value="ECO:0007669"/>
    <property type="project" value="UniProtKB-SubCell"/>
</dbReference>
<dbReference type="SUPFAM" id="SSF81321">
    <property type="entry name" value="Family A G protein-coupled receptor-like"/>
    <property type="match status" value="1"/>
</dbReference>
<dbReference type="PROSITE" id="PS50262">
    <property type="entry name" value="G_PROTEIN_RECEP_F1_2"/>
    <property type="match status" value="1"/>
</dbReference>
<feature type="transmembrane region" description="Helical" evidence="5">
    <location>
        <begin position="126"/>
        <end position="147"/>
    </location>
</feature>
<organism evidence="7 8">
    <name type="scientific">Ridgeia piscesae</name>
    <name type="common">Tubeworm</name>
    <dbReference type="NCBI Taxonomy" id="27915"/>
    <lineage>
        <taxon>Eukaryota</taxon>
        <taxon>Metazoa</taxon>
        <taxon>Spiralia</taxon>
        <taxon>Lophotrochozoa</taxon>
        <taxon>Annelida</taxon>
        <taxon>Polychaeta</taxon>
        <taxon>Sedentaria</taxon>
        <taxon>Canalipalpata</taxon>
        <taxon>Sabellida</taxon>
        <taxon>Siboglinidae</taxon>
        <taxon>Ridgeia</taxon>
    </lineage>
</organism>
<dbReference type="CDD" id="cd14978">
    <property type="entry name" value="7tmA_FMRFamide_R-like"/>
    <property type="match status" value="1"/>
</dbReference>
<keyword evidence="8" id="KW-1185">Reference proteome</keyword>
<evidence type="ECO:0000256" key="3">
    <source>
        <dbReference type="ARBA" id="ARBA00022989"/>
    </source>
</evidence>
<dbReference type="Pfam" id="PF00001">
    <property type="entry name" value="7tm_1"/>
    <property type="match status" value="1"/>
</dbReference>
<dbReference type="EMBL" id="JAODUO010000226">
    <property type="protein sequence ID" value="KAK2185704.1"/>
    <property type="molecule type" value="Genomic_DNA"/>
</dbReference>
<evidence type="ECO:0000256" key="2">
    <source>
        <dbReference type="ARBA" id="ARBA00022692"/>
    </source>
</evidence>
<evidence type="ECO:0000256" key="1">
    <source>
        <dbReference type="ARBA" id="ARBA00004370"/>
    </source>
</evidence>
<proteinExistence type="predicted"/>
<evidence type="ECO:0000259" key="6">
    <source>
        <dbReference type="PROSITE" id="PS50262"/>
    </source>
</evidence>
<keyword evidence="4 5" id="KW-0472">Membrane</keyword>
<keyword evidence="3 5" id="KW-1133">Transmembrane helix</keyword>
<keyword evidence="2 5" id="KW-0812">Transmembrane</keyword>
<feature type="transmembrane region" description="Helical" evidence="5">
    <location>
        <begin position="224"/>
        <end position="250"/>
    </location>
</feature>
<dbReference type="PRINTS" id="PR00237">
    <property type="entry name" value="GPCRRHODOPSN"/>
</dbReference>
<evidence type="ECO:0000256" key="4">
    <source>
        <dbReference type="ARBA" id="ARBA00023136"/>
    </source>
</evidence>
<sequence length="384" mass="43214">MNASGLSAMMAVTVNGSAPGTGRPEETETLDMLGVVDTKCLAYDFFIETVLMGALCLLGFVGNTLSMLCLWRDRSKSATPFLLISLEVADTLFLITVLVVRVLPSAQTYTGQLGGLVPAFEYFGRFGWPCALTAETATIYLTILVTLNRYVAVCRPYETSKFCSLADARRHVVIVCAFAVLYNLPRFFEYRSALIDDPRRNATIRVVVLSSLGDDRTYQIVYGNVLYCLVFFLGPFVALVFLNSELIAALRETKRKRMKVLNMDSSSEDDITLMLIVVVVVFVVCQTPASTTQVLLSFLSRKMRGCPTTFFYYERISDLLIVVNSSINFIIYCFCSRRFRQILSDLMCRRKEPPLETTDRSEMSCRQYRPNRKDTNGVTRLSQV</sequence>